<dbReference type="PROSITE" id="PS50011">
    <property type="entry name" value="PROTEIN_KINASE_DOM"/>
    <property type="match status" value="1"/>
</dbReference>
<dbReference type="Gene3D" id="1.10.510.10">
    <property type="entry name" value="Transferase(Phosphotransferase) domain 1"/>
    <property type="match status" value="1"/>
</dbReference>
<evidence type="ECO:0000313" key="3">
    <source>
        <dbReference type="Proteomes" id="UP001327560"/>
    </source>
</evidence>
<organism evidence="2 3">
    <name type="scientific">Canna indica</name>
    <name type="common">Indian-shot</name>
    <dbReference type="NCBI Taxonomy" id="4628"/>
    <lineage>
        <taxon>Eukaryota</taxon>
        <taxon>Viridiplantae</taxon>
        <taxon>Streptophyta</taxon>
        <taxon>Embryophyta</taxon>
        <taxon>Tracheophyta</taxon>
        <taxon>Spermatophyta</taxon>
        <taxon>Magnoliopsida</taxon>
        <taxon>Liliopsida</taxon>
        <taxon>Zingiberales</taxon>
        <taxon>Cannaceae</taxon>
        <taxon>Canna</taxon>
    </lineage>
</organism>
<keyword evidence="2" id="KW-0418">Kinase</keyword>
<dbReference type="GO" id="GO:0007165">
    <property type="term" value="P:signal transduction"/>
    <property type="evidence" value="ECO:0007669"/>
    <property type="project" value="TreeGrafter"/>
</dbReference>
<reference evidence="2 3" key="1">
    <citation type="submission" date="2023-10" db="EMBL/GenBank/DDBJ databases">
        <title>Chromosome-scale genome assembly provides insights into flower coloration mechanisms of Canna indica.</title>
        <authorList>
            <person name="Li C."/>
        </authorList>
    </citation>
    <scope>NUCLEOTIDE SEQUENCE [LARGE SCALE GENOMIC DNA]</scope>
    <source>
        <tissue evidence="2">Flower</tissue>
    </source>
</reference>
<dbReference type="GO" id="GO:0004672">
    <property type="term" value="F:protein kinase activity"/>
    <property type="evidence" value="ECO:0007669"/>
    <property type="project" value="InterPro"/>
</dbReference>
<sequence length="135" mass="15924">MLKISPDKYKLANPTAHTDGLYMAPELYKNEIFHRSVDAFSFSFVLYEMIEGIPAFRSKAPKDVNKMICLEGLRPPLKTKSKTYLSDLNELIEECWSPQPIMRPTFSEIILRLDRMYESYPKPSRWKDNFKLPWK</sequence>
<gene>
    <name evidence="2" type="ORF">Cni_G20017</name>
</gene>
<protein>
    <submittedName>
        <fullName evidence="2">Serine/threonine-protein kinase STY17 isoform X2</fullName>
    </submittedName>
</protein>
<dbReference type="AlphaFoldDB" id="A0AAQ3KNB0"/>
<dbReference type="GO" id="GO:0005524">
    <property type="term" value="F:ATP binding"/>
    <property type="evidence" value="ECO:0007669"/>
    <property type="project" value="InterPro"/>
</dbReference>
<proteinExistence type="predicted"/>
<keyword evidence="2" id="KW-0808">Transferase</keyword>
<dbReference type="InterPro" id="IPR011009">
    <property type="entry name" value="Kinase-like_dom_sf"/>
</dbReference>
<dbReference type="SUPFAM" id="SSF56112">
    <property type="entry name" value="Protein kinase-like (PK-like)"/>
    <property type="match status" value="1"/>
</dbReference>
<accession>A0AAQ3KNB0</accession>
<dbReference type="PANTHER" id="PTHR23257:SF891">
    <property type="entry name" value="INTEGRIN-LINKED PROTEIN KINASE FAMILY"/>
    <property type="match status" value="1"/>
</dbReference>
<feature type="domain" description="Protein kinase" evidence="1">
    <location>
        <begin position="1"/>
        <end position="117"/>
    </location>
</feature>
<dbReference type="InterPro" id="IPR050167">
    <property type="entry name" value="Ser_Thr_protein_kinase"/>
</dbReference>
<dbReference type="PANTHER" id="PTHR23257">
    <property type="entry name" value="SERINE-THREONINE PROTEIN KINASE"/>
    <property type="match status" value="1"/>
</dbReference>
<dbReference type="EMBL" id="CP136895">
    <property type="protein sequence ID" value="WOL11255.1"/>
    <property type="molecule type" value="Genomic_DNA"/>
</dbReference>
<dbReference type="GO" id="GO:0005737">
    <property type="term" value="C:cytoplasm"/>
    <property type="evidence" value="ECO:0007669"/>
    <property type="project" value="TreeGrafter"/>
</dbReference>
<dbReference type="Proteomes" id="UP001327560">
    <property type="component" value="Chromosome 6"/>
</dbReference>
<dbReference type="InterPro" id="IPR001245">
    <property type="entry name" value="Ser-Thr/Tyr_kinase_cat_dom"/>
</dbReference>
<evidence type="ECO:0000313" key="2">
    <source>
        <dbReference type="EMBL" id="WOL11255.1"/>
    </source>
</evidence>
<evidence type="ECO:0000259" key="1">
    <source>
        <dbReference type="PROSITE" id="PS50011"/>
    </source>
</evidence>
<dbReference type="Pfam" id="PF07714">
    <property type="entry name" value="PK_Tyr_Ser-Thr"/>
    <property type="match status" value="1"/>
</dbReference>
<name>A0AAQ3KNB0_9LILI</name>
<dbReference type="InterPro" id="IPR000719">
    <property type="entry name" value="Prot_kinase_dom"/>
</dbReference>
<keyword evidence="3" id="KW-1185">Reference proteome</keyword>